<gene>
    <name evidence="2" type="primary">LOC107272957</name>
</gene>
<organism evidence="1 2">
    <name type="scientific">Cephus cinctus</name>
    <name type="common">Wheat stem sawfly</name>
    <dbReference type="NCBI Taxonomy" id="211228"/>
    <lineage>
        <taxon>Eukaryota</taxon>
        <taxon>Metazoa</taxon>
        <taxon>Ecdysozoa</taxon>
        <taxon>Arthropoda</taxon>
        <taxon>Hexapoda</taxon>
        <taxon>Insecta</taxon>
        <taxon>Pterygota</taxon>
        <taxon>Neoptera</taxon>
        <taxon>Endopterygota</taxon>
        <taxon>Hymenoptera</taxon>
        <taxon>Cephoidea</taxon>
        <taxon>Cephidae</taxon>
        <taxon>Cephus</taxon>
    </lineage>
</organism>
<evidence type="ECO:0000313" key="1">
    <source>
        <dbReference type="Proteomes" id="UP000694920"/>
    </source>
</evidence>
<dbReference type="GeneID" id="107272957"/>
<dbReference type="Proteomes" id="UP000694920">
    <property type="component" value="Unplaced"/>
</dbReference>
<protein>
    <submittedName>
        <fullName evidence="2">Uncharacterized protein LOC107272957</fullName>
    </submittedName>
</protein>
<dbReference type="KEGG" id="ccin:107272957"/>
<sequence length="183" mass="22055">MCAFHINDLALQSIEFNVTKDLAAFGEIIFQQKQKSLLDKKRKLNELHLKVWNNENTICDDVWKFSQEHDFYTILKQYDDATEKRNEKIKHGRGKYVTDNEKKKIFYSLFLHKYYTDIEWVNISELNYEIEAIEQEIYYLTENDLKQKNLKEALKDLELAQRFSKENNDVKRYLSIMIGLRKN</sequence>
<keyword evidence="1" id="KW-1185">Reference proteome</keyword>
<evidence type="ECO:0000313" key="2">
    <source>
        <dbReference type="RefSeq" id="XP_015606153.1"/>
    </source>
</evidence>
<accession>A0AAJ7CB35</accession>
<dbReference type="RefSeq" id="XP_015606153.1">
    <property type="nucleotide sequence ID" value="XM_015750667.2"/>
</dbReference>
<name>A0AAJ7CB35_CEPCN</name>
<proteinExistence type="predicted"/>
<reference evidence="2" key="1">
    <citation type="submission" date="2025-08" db="UniProtKB">
        <authorList>
            <consortium name="RefSeq"/>
        </authorList>
    </citation>
    <scope>IDENTIFICATION</scope>
</reference>
<dbReference type="AlphaFoldDB" id="A0AAJ7CB35"/>